<dbReference type="GO" id="GO:0007229">
    <property type="term" value="P:integrin-mediated signaling pathway"/>
    <property type="evidence" value="ECO:0007669"/>
    <property type="project" value="UniProtKB-KW"/>
</dbReference>
<reference evidence="2" key="1">
    <citation type="journal article" date="2016" name="Ticks Tick Borne Dis.">
        <title>De novo assembly and annotation of the salivary gland transcriptome of Rhipicephalus appendiculatus male and female ticks during blood feeding.</title>
        <authorList>
            <person name="de Castro M.H."/>
            <person name="de Klerk D."/>
            <person name="Pienaar R."/>
            <person name="Latif A.A."/>
            <person name="Rees D.J."/>
            <person name="Mans B.J."/>
        </authorList>
    </citation>
    <scope>NUCLEOTIDE SEQUENCE</scope>
    <source>
        <tissue evidence="2">Salivary glands</tissue>
    </source>
</reference>
<dbReference type="AlphaFoldDB" id="A0A131YFP9"/>
<name>A0A131YFP9_RHIAP</name>
<accession>A0A131YFP9</accession>
<evidence type="ECO:0000256" key="1">
    <source>
        <dbReference type="SAM" id="Phobius"/>
    </source>
</evidence>
<keyword evidence="1" id="KW-0472">Membrane</keyword>
<dbReference type="EMBL" id="GEDV01011806">
    <property type="protein sequence ID" value="JAP76751.1"/>
    <property type="molecule type" value="Transcribed_RNA"/>
</dbReference>
<evidence type="ECO:0000313" key="2">
    <source>
        <dbReference type="EMBL" id="JAP76751.1"/>
    </source>
</evidence>
<sequence length="86" mass="9920">MLCKYLGMYTLLLSCHVIAALPMRAFLKFIMATKCIIFFTVPSHVPFQCPSFCELQHCHVRAVSDELTHGHTSNLLYFDMKRILLL</sequence>
<keyword evidence="2" id="KW-0401">Integrin</keyword>
<proteinExistence type="predicted"/>
<keyword evidence="1" id="KW-0812">Transmembrane</keyword>
<protein>
    <submittedName>
        <fullName evidence="2">Integrin beta like 1</fullName>
    </submittedName>
</protein>
<dbReference type="PROSITE" id="PS51257">
    <property type="entry name" value="PROKAR_LIPOPROTEIN"/>
    <property type="match status" value="1"/>
</dbReference>
<keyword evidence="1" id="KW-1133">Transmembrane helix</keyword>
<feature type="transmembrane region" description="Helical" evidence="1">
    <location>
        <begin position="6"/>
        <end position="27"/>
    </location>
</feature>
<organism evidence="2">
    <name type="scientific">Rhipicephalus appendiculatus</name>
    <name type="common">Brown ear tick</name>
    <dbReference type="NCBI Taxonomy" id="34631"/>
    <lineage>
        <taxon>Eukaryota</taxon>
        <taxon>Metazoa</taxon>
        <taxon>Ecdysozoa</taxon>
        <taxon>Arthropoda</taxon>
        <taxon>Chelicerata</taxon>
        <taxon>Arachnida</taxon>
        <taxon>Acari</taxon>
        <taxon>Parasitiformes</taxon>
        <taxon>Ixodida</taxon>
        <taxon>Ixodoidea</taxon>
        <taxon>Ixodidae</taxon>
        <taxon>Rhipicephalinae</taxon>
        <taxon>Rhipicephalus</taxon>
        <taxon>Rhipicephalus</taxon>
    </lineage>
</organism>